<dbReference type="EMBL" id="BSET01000001">
    <property type="protein sequence ID" value="GLK01239.1"/>
    <property type="molecule type" value="Genomic_DNA"/>
</dbReference>
<dbReference type="AlphaFoldDB" id="A0A9W6M8L9"/>
<reference evidence="1" key="1">
    <citation type="journal article" date="2014" name="Int. J. Syst. Evol. Microbiol.">
        <title>Complete genome sequence of Corynebacterium casei LMG S-19264T (=DSM 44701T), isolated from a smear-ripened cheese.</title>
        <authorList>
            <consortium name="US DOE Joint Genome Institute (JGI-PGF)"/>
            <person name="Walter F."/>
            <person name="Albersmeier A."/>
            <person name="Kalinowski J."/>
            <person name="Ruckert C."/>
        </authorList>
    </citation>
    <scope>NUCLEOTIDE SEQUENCE</scope>
    <source>
        <strain evidence="1">VKM Ac-1958</strain>
    </source>
</reference>
<organism evidence="1 2">
    <name type="scientific">Microbacterium keratanolyticum</name>
    <dbReference type="NCBI Taxonomy" id="67574"/>
    <lineage>
        <taxon>Bacteria</taxon>
        <taxon>Bacillati</taxon>
        <taxon>Actinomycetota</taxon>
        <taxon>Actinomycetes</taxon>
        <taxon>Micrococcales</taxon>
        <taxon>Microbacteriaceae</taxon>
        <taxon>Microbacterium</taxon>
    </lineage>
</organism>
<accession>A0A9W6M8L9</accession>
<reference evidence="1" key="2">
    <citation type="submission" date="2023-01" db="EMBL/GenBank/DDBJ databases">
        <authorList>
            <person name="Sun Q."/>
            <person name="Evtushenko L."/>
        </authorList>
    </citation>
    <scope>NUCLEOTIDE SEQUENCE</scope>
    <source>
        <strain evidence="1">VKM Ac-1958</strain>
    </source>
</reference>
<evidence type="ECO:0000313" key="1">
    <source>
        <dbReference type="EMBL" id="GLK01239.1"/>
    </source>
</evidence>
<comment type="caution">
    <text evidence="1">The sequence shown here is derived from an EMBL/GenBank/DDBJ whole genome shotgun (WGS) entry which is preliminary data.</text>
</comment>
<name>A0A9W6M8L9_9MICO</name>
<evidence type="ECO:0000313" key="2">
    <source>
        <dbReference type="Proteomes" id="UP001142325"/>
    </source>
</evidence>
<proteinExistence type="predicted"/>
<keyword evidence="2" id="KW-1185">Reference proteome</keyword>
<dbReference type="Proteomes" id="UP001142325">
    <property type="component" value="Unassembled WGS sequence"/>
</dbReference>
<protein>
    <submittedName>
        <fullName evidence="1">Uncharacterized protein</fullName>
    </submittedName>
</protein>
<gene>
    <name evidence="1" type="ORF">GCM10017596_09540</name>
</gene>
<sequence length="105" mass="12437">MGRLGQTWHMSFTVKSLVLVGCRGGAGHTHRLIRLRQYERSESDGTWERIQGDDEWFLRKTEEGVEQYPRPEFRCPKCKRERVYEHDVFQRELERAASDDGLLLI</sequence>